<organism evidence="1 2">
    <name type="scientific">Lucilia cuprina</name>
    <name type="common">Green bottle fly</name>
    <name type="synonym">Australian sheep blowfly</name>
    <dbReference type="NCBI Taxonomy" id="7375"/>
    <lineage>
        <taxon>Eukaryota</taxon>
        <taxon>Metazoa</taxon>
        <taxon>Ecdysozoa</taxon>
        <taxon>Arthropoda</taxon>
        <taxon>Hexapoda</taxon>
        <taxon>Insecta</taxon>
        <taxon>Pterygota</taxon>
        <taxon>Neoptera</taxon>
        <taxon>Endopterygota</taxon>
        <taxon>Diptera</taxon>
        <taxon>Brachycera</taxon>
        <taxon>Muscomorpha</taxon>
        <taxon>Oestroidea</taxon>
        <taxon>Calliphoridae</taxon>
        <taxon>Luciliinae</taxon>
        <taxon>Lucilia</taxon>
    </lineage>
</organism>
<sequence>MLSQQQQNFPQNPNMFLDCPCCDNYIVYIHNDPPSINKRSQHHGYKPLKNRRCIAQSVRHVTVLVLSERWILNLPNKSRPINNGITASSSGNTKKSCITARSINITLHFIVPKTLILLGPTPRNDETVLPLLMVIGTIDCLIQLTGLPESKREKIGLKSVHLSLLKKATLTVWKTSTGSASTAPSTAMVATARTLFGQSWR</sequence>
<proteinExistence type="predicted"/>
<evidence type="ECO:0000313" key="1">
    <source>
        <dbReference type="EMBL" id="KNC31921.1"/>
    </source>
</evidence>
<accession>A0A0L0CI54</accession>
<dbReference type="AlphaFoldDB" id="A0A0L0CI54"/>
<keyword evidence="2" id="KW-1185">Reference proteome</keyword>
<comment type="caution">
    <text evidence="1">The sequence shown here is derived from an EMBL/GenBank/DDBJ whole genome shotgun (WGS) entry which is preliminary data.</text>
</comment>
<reference evidence="1 2" key="1">
    <citation type="journal article" date="2015" name="Nat. Commun.">
        <title>Lucilia cuprina genome unlocks parasitic fly biology to underpin future interventions.</title>
        <authorList>
            <person name="Anstead C.A."/>
            <person name="Korhonen P.K."/>
            <person name="Young N.D."/>
            <person name="Hall R.S."/>
            <person name="Jex A.R."/>
            <person name="Murali S.C."/>
            <person name="Hughes D.S."/>
            <person name="Lee S.F."/>
            <person name="Perry T."/>
            <person name="Stroehlein A.J."/>
            <person name="Ansell B.R."/>
            <person name="Breugelmans B."/>
            <person name="Hofmann A."/>
            <person name="Qu J."/>
            <person name="Dugan S."/>
            <person name="Lee S.L."/>
            <person name="Chao H."/>
            <person name="Dinh H."/>
            <person name="Han Y."/>
            <person name="Doddapaneni H.V."/>
            <person name="Worley K.C."/>
            <person name="Muzny D.M."/>
            <person name="Ioannidis P."/>
            <person name="Waterhouse R.M."/>
            <person name="Zdobnov E.M."/>
            <person name="James P.J."/>
            <person name="Bagnall N.H."/>
            <person name="Kotze A.C."/>
            <person name="Gibbs R.A."/>
            <person name="Richards S."/>
            <person name="Batterham P."/>
            <person name="Gasser R.B."/>
        </authorList>
    </citation>
    <scope>NUCLEOTIDE SEQUENCE [LARGE SCALE GENOMIC DNA]</scope>
    <source>
        <strain evidence="1 2">LS</strain>
        <tissue evidence="1">Full body</tissue>
    </source>
</reference>
<dbReference type="EMBL" id="JRES01000364">
    <property type="protein sequence ID" value="KNC31921.1"/>
    <property type="molecule type" value="Genomic_DNA"/>
</dbReference>
<evidence type="ECO:0000313" key="2">
    <source>
        <dbReference type="Proteomes" id="UP000037069"/>
    </source>
</evidence>
<dbReference type="Proteomes" id="UP000037069">
    <property type="component" value="Unassembled WGS sequence"/>
</dbReference>
<name>A0A0L0CI54_LUCCU</name>
<protein>
    <submittedName>
        <fullName evidence="1">Uncharacterized protein</fullName>
    </submittedName>
</protein>
<gene>
    <name evidence="1" type="ORF">FF38_13278</name>
</gene>